<keyword evidence="1" id="KW-0479">Metal-binding</keyword>
<feature type="region of interest" description="Disordered" evidence="2">
    <location>
        <begin position="443"/>
        <end position="474"/>
    </location>
</feature>
<organism evidence="4 5">
    <name type="scientific">Leishmania martiniquensis</name>
    <dbReference type="NCBI Taxonomy" id="1580590"/>
    <lineage>
        <taxon>Eukaryota</taxon>
        <taxon>Discoba</taxon>
        <taxon>Euglenozoa</taxon>
        <taxon>Kinetoplastea</taxon>
        <taxon>Metakinetoplastina</taxon>
        <taxon>Trypanosomatida</taxon>
        <taxon>Trypanosomatidae</taxon>
        <taxon>Leishmaniinae</taxon>
        <taxon>Leishmania</taxon>
    </lineage>
</organism>
<evidence type="ECO:0000313" key="4">
    <source>
        <dbReference type="EMBL" id="KAG5479071.1"/>
    </source>
</evidence>
<accession>A0A836GPS5</accession>
<keyword evidence="1" id="KW-0863">Zinc-finger</keyword>
<evidence type="ECO:0000313" key="5">
    <source>
        <dbReference type="Proteomes" id="UP000673552"/>
    </source>
</evidence>
<feature type="region of interest" description="Disordered" evidence="2">
    <location>
        <begin position="879"/>
        <end position="906"/>
    </location>
</feature>
<dbReference type="RefSeq" id="XP_067178790.1">
    <property type="nucleotide sequence ID" value="XM_067320478.1"/>
</dbReference>
<feature type="compositionally biased region" description="Polar residues" evidence="2">
    <location>
        <begin position="924"/>
        <end position="943"/>
    </location>
</feature>
<feature type="region of interest" description="Disordered" evidence="2">
    <location>
        <begin position="924"/>
        <end position="953"/>
    </location>
</feature>
<feature type="region of interest" description="Disordered" evidence="2">
    <location>
        <begin position="255"/>
        <end position="321"/>
    </location>
</feature>
<feature type="domain" description="C3H1-type" evidence="3">
    <location>
        <begin position="646"/>
        <end position="673"/>
    </location>
</feature>
<feature type="compositionally biased region" description="Polar residues" evidence="2">
    <location>
        <begin position="52"/>
        <end position="64"/>
    </location>
</feature>
<reference evidence="5" key="2">
    <citation type="journal article" date="2021" name="Sci. Data">
        <title>Chromosome-scale genome sequencing, assembly and annotation of six genomes from subfamily Leishmaniinae.</title>
        <authorList>
            <person name="Almutairi H."/>
            <person name="Urbaniak M.D."/>
            <person name="Bates M.D."/>
            <person name="Jariyapan N."/>
            <person name="Kwakye-Nuako G."/>
            <person name="Thomaz Soccol V."/>
            <person name="Al-Salem W.S."/>
            <person name="Dillon R.J."/>
            <person name="Bates P.A."/>
            <person name="Gatherer D."/>
        </authorList>
    </citation>
    <scope>NUCLEOTIDE SEQUENCE [LARGE SCALE GENOMIC DNA]</scope>
</reference>
<sequence length="1084" mass="111891">MCWWNDFGAHRNSGAADGQSRQQQQHGPSDAVSPGAMSDEGAVDGPVHPVNIGSQNGDATSKTNLSGVDFSAHLTSREENCGAAANCSEASSLRQASTSAGGVTLSDQFGLSAAFSAWDSPSLQQQLHPPASRSHQLPLLSPAADVVASFPSSSKTGDRCGSDAKNGCGEGDSAGVSVLGTDFYGPSFMSRANGAKISVATHSRVDNAPSALDAMSDGNDSVVSGDVKAHKEGVLYDEADVSTISNLIAALQVQDTTNQSVDNASPAEGDEVKNPGDFSCAPHESSARDSHAPADADRSVGATANPDAAMQQPQPQGDFSPNPVLLNLAPVFYDPKANTSATAGLSAMLSSSQLQGSNMYSASCSSGFEASLEEVPSCAAASVGGRVGPGAAVRCTGSAMAPLQLTPFTVHSALASFQSVLEERSSDVTLPSSIGDLCDTAGRVTSSRNGDSSSGDGLAKADTPVMVGNGNPAMRGRVNSVVAHKLNLDGTARRSGQQDLRGSGSLPPASASLDSTCSSDIPTPLPSAQGRLSMPPQVCMQEREASPDSSADRFFAQTASSAPSMLGLQQQVASSVTAERLGVTHQHTRTASEVSLSTAAATYHGSSAQQQSADESGCIAVVDPQRRKLHVPLSAIQATKALNGRLKTPSLCLLYQSGRCRQGDNCYQVHVDPDVVERLRADVKSLPCCCFQHGDCNSHMMDRKAYDERSLRIAGRFSVPLTSVAYTAGLQRVLQDQQACAPVNPSVLCRLHGQPGGCRFAADCRFVHICCEILQNELAGVMANAMAASAASAAMMAAPPKQQQQSRAGSGSPFLVDLISSGPISSSGPVHGGSNAVMLSVNNAASSVMLTADFSPSQLSRAVPVSTTAALNAFSIRLPPSSQQQQSSTPSSVAMPPSPHAGTLSAPCISPHYTLTTLPPLVSQAQTATGRPSPLQTSVSESPPSACHAHVRSLSTQSNGTYPSYAGFTLAQTPSHSESASPMNMALPVAHNSATFPVSAASTGGGIRGTPLPVAQRQFPRQAAPPQLHQPSSLVQMQAPPFLHLQQHRQPPASQQFYVQQVNLDGTISLVPVSVMPDFGGGVL</sequence>
<proteinExistence type="predicted"/>
<dbReference type="OrthoDB" id="265169at2759"/>
<evidence type="ECO:0000259" key="3">
    <source>
        <dbReference type="PROSITE" id="PS50103"/>
    </source>
</evidence>
<dbReference type="PROSITE" id="PS50103">
    <property type="entry name" value="ZF_C3H1"/>
    <property type="match status" value="2"/>
</dbReference>
<dbReference type="InterPro" id="IPR053125">
    <property type="entry name" value="RNA-bd_mRNA_stabilization_reg"/>
</dbReference>
<dbReference type="Proteomes" id="UP000673552">
    <property type="component" value="Unassembled WGS sequence"/>
</dbReference>
<feature type="compositionally biased region" description="Polar residues" evidence="2">
    <location>
        <begin position="512"/>
        <end position="521"/>
    </location>
</feature>
<evidence type="ECO:0000256" key="2">
    <source>
        <dbReference type="SAM" id="MobiDB-lite"/>
    </source>
</evidence>
<dbReference type="AlphaFoldDB" id="A0A836GPS5"/>
<reference evidence="5" key="1">
    <citation type="journal article" date="2021" name="Microbiol. Resour. Announc.">
        <title>LGAAP: Leishmaniinae Genome Assembly and Annotation Pipeline.</title>
        <authorList>
            <person name="Almutairi H."/>
            <person name="Urbaniak M.D."/>
            <person name="Bates M.D."/>
            <person name="Jariyapan N."/>
            <person name="Kwakye-Nuako G."/>
            <person name="Thomaz-Soccol V."/>
            <person name="Al-Salem W.S."/>
            <person name="Dillon R.J."/>
            <person name="Bates P.A."/>
            <person name="Gatherer D."/>
        </authorList>
    </citation>
    <scope>NUCLEOTIDE SEQUENCE [LARGE SCALE GENOMIC DNA]</scope>
</reference>
<feature type="region of interest" description="Disordered" evidence="2">
    <location>
        <begin position="11"/>
        <end position="64"/>
    </location>
</feature>
<dbReference type="GeneID" id="92512990"/>
<comment type="caution">
    <text evidence="4">The sequence shown here is derived from an EMBL/GenBank/DDBJ whole genome shotgun (WGS) entry which is preliminary data.</text>
</comment>
<feature type="compositionally biased region" description="Basic and acidic residues" evidence="2">
    <location>
        <begin position="285"/>
        <end position="298"/>
    </location>
</feature>
<dbReference type="SMART" id="SM00356">
    <property type="entry name" value="ZnF_C3H1"/>
    <property type="match status" value="2"/>
</dbReference>
<dbReference type="InterPro" id="IPR000571">
    <property type="entry name" value="Znf_CCCH"/>
</dbReference>
<feature type="region of interest" description="Disordered" evidence="2">
    <location>
        <begin position="491"/>
        <end position="533"/>
    </location>
</feature>
<feature type="domain" description="C3H1-type" evidence="3">
    <location>
        <begin position="744"/>
        <end position="771"/>
    </location>
</feature>
<dbReference type="EMBL" id="JAFEUZ010000022">
    <property type="protein sequence ID" value="KAG5479071.1"/>
    <property type="molecule type" value="Genomic_DNA"/>
</dbReference>
<protein>
    <recommendedName>
        <fullName evidence="3">C3H1-type domain-containing protein</fullName>
    </recommendedName>
</protein>
<name>A0A836GPS5_9TRYP</name>
<keyword evidence="5" id="KW-1185">Reference proteome</keyword>
<gene>
    <name evidence="4" type="ORF">LSCM1_02918</name>
</gene>
<dbReference type="GO" id="GO:0008270">
    <property type="term" value="F:zinc ion binding"/>
    <property type="evidence" value="ECO:0007669"/>
    <property type="project" value="UniProtKB-KW"/>
</dbReference>
<dbReference type="PANTHER" id="PTHR37035">
    <property type="entry name" value="C3H1-TYPE DOMAIN-CONTAINING PROTEIN-RELATED"/>
    <property type="match status" value="1"/>
</dbReference>
<dbReference type="PANTHER" id="PTHR37035:SF2">
    <property type="entry name" value="C3H1-TYPE DOMAIN-CONTAINING PROTEIN"/>
    <property type="match status" value="1"/>
</dbReference>
<feature type="compositionally biased region" description="Low complexity" evidence="2">
    <location>
        <begin position="879"/>
        <end position="892"/>
    </location>
</feature>
<evidence type="ECO:0000256" key="1">
    <source>
        <dbReference type="PROSITE-ProRule" id="PRU00723"/>
    </source>
</evidence>
<keyword evidence="1" id="KW-0862">Zinc</keyword>
<dbReference type="KEGG" id="lmat:92512990"/>
<feature type="zinc finger region" description="C3H1-type" evidence="1">
    <location>
        <begin position="744"/>
        <end position="771"/>
    </location>
</feature>
<feature type="zinc finger region" description="C3H1-type" evidence="1">
    <location>
        <begin position="646"/>
        <end position="673"/>
    </location>
</feature>